<reference evidence="2 3" key="1">
    <citation type="submission" date="2019-11" db="EMBL/GenBank/DDBJ databases">
        <title>Type strains purchased from KCTC, JCM and DSMZ.</title>
        <authorList>
            <person name="Lu H."/>
        </authorList>
    </citation>
    <scope>NUCLEOTIDE SEQUENCE [LARGE SCALE GENOMIC DNA]</scope>
    <source>
        <strain evidence="2 3">KCTC 42409</strain>
    </source>
</reference>
<dbReference type="InterPro" id="IPR050194">
    <property type="entry name" value="Glycosyltransferase_grp1"/>
</dbReference>
<protein>
    <submittedName>
        <fullName evidence="2">Glycosyltransferase</fullName>
    </submittedName>
</protein>
<keyword evidence="2" id="KW-0808">Transferase</keyword>
<dbReference type="Pfam" id="PF13692">
    <property type="entry name" value="Glyco_trans_1_4"/>
    <property type="match status" value="1"/>
</dbReference>
<dbReference type="Gene3D" id="3.40.50.2000">
    <property type="entry name" value="Glycogen Phosphorylase B"/>
    <property type="match status" value="2"/>
</dbReference>
<organism evidence="2 3">
    <name type="scientific">Pseudoduganella ginsengisoli</name>
    <dbReference type="NCBI Taxonomy" id="1462440"/>
    <lineage>
        <taxon>Bacteria</taxon>
        <taxon>Pseudomonadati</taxon>
        <taxon>Pseudomonadota</taxon>
        <taxon>Betaproteobacteria</taxon>
        <taxon>Burkholderiales</taxon>
        <taxon>Oxalobacteraceae</taxon>
        <taxon>Telluria group</taxon>
        <taxon>Pseudoduganella</taxon>
    </lineage>
</organism>
<dbReference type="RefSeq" id="WP_170305593.1">
    <property type="nucleotide sequence ID" value="NZ_WNLA01000005.1"/>
</dbReference>
<evidence type="ECO:0000313" key="2">
    <source>
        <dbReference type="EMBL" id="MTW02569.1"/>
    </source>
</evidence>
<dbReference type="InterPro" id="IPR028098">
    <property type="entry name" value="Glyco_trans_4-like_N"/>
</dbReference>
<dbReference type="Proteomes" id="UP000484015">
    <property type="component" value="Unassembled WGS sequence"/>
</dbReference>
<dbReference type="AlphaFoldDB" id="A0A6L6PZH4"/>
<evidence type="ECO:0000259" key="1">
    <source>
        <dbReference type="Pfam" id="PF13439"/>
    </source>
</evidence>
<dbReference type="EMBL" id="WNLA01000005">
    <property type="protein sequence ID" value="MTW02569.1"/>
    <property type="molecule type" value="Genomic_DNA"/>
</dbReference>
<name>A0A6L6PZH4_9BURK</name>
<evidence type="ECO:0000313" key="3">
    <source>
        <dbReference type="Proteomes" id="UP000484015"/>
    </source>
</evidence>
<keyword evidence="3" id="KW-1185">Reference proteome</keyword>
<accession>A0A6L6PZH4</accession>
<dbReference type="SUPFAM" id="SSF53756">
    <property type="entry name" value="UDP-Glycosyltransferase/glycogen phosphorylase"/>
    <property type="match status" value="1"/>
</dbReference>
<dbReference type="Pfam" id="PF13439">
    <property type="entry name" value="Glyco_transf_4"/>
    <property type="match status" value="1"/>
</dbReference>
<feature type="domain" description="Glycosyltransferase subfamily 4-like N-terminal" evidence="1">
    <location>
        <begin position="14"/>
        <end position="181"/>
    </location>
</feature>
<proteinExistence type="predicted"/>
<dbReference type="PANTHER" id="PTHR45947">
    <property type="entry name" value="SULFOQUINOVOSYL TRANSFERASE SQD2"/>
    <property type="match status" value="1"/>
</dbReference>
<dbReference type="PANTHER" id="PTHR45947:SF3">
    <property type="entry name" value="SULFOQUINOVOSYL TRANSFERASE SQD2"/>
    <property type="match status" value="1"/>
</dbReference>
<gene>
    <name evidence="2" type="ORF">GM668_10800</name>
</gene>
<dbReference type="GO" id="GO:0016757">
    <property type="term" value="F:glycosyltransferase activity"/>
    <property type="evidence" value="ECO:0007669"/>
    <property type="project" value="UniProtKB-ARBA"/>
</dbReference>
<dbReference type="CDD" id="cd03794">
    <property type="entry name" value="GT4_WbuB-like"/>
    <property type="match status" value="1"/>
</dbReference>
<comment type="caution">
    <text evidence="2">The sequence shown here is derived from an EMBL/GenBank/DDBJ whole genome shotgun (WGS) entry which is preliminary data.</text>
</comment>
<sequence>MKILYHHRTRSKDGQYVHIEEMIDALREQGHEVIIVAPKAAEETPFGSDAGAVAWLKRHLPKWFYELMEFGYTLVAYRALMRAIATHKPDVLYERYNLFLPAGIWAARRHRLPMLLEINAPIMEERSRYDGLSLKSLARWSQGYAWRNADKVLPVTKVLGDIVASYGVQQDRIVVIPNGINWSRFADAPDTQAAKRALGLEGQLVLGFTGFVRDWHGLDKVIAMMAGDPPDARRHLLVVGDGPAREALEQQARELGIADRVTFTGIVGRDDVARHVAAFDIALQPAVVAYASPLKLFEYLALGKAIVGPAQPNIEEILRPDYNAVLFDPKDPYGLAQAVQRLCDDSALRSLVADNARRTIDEQNLTWHANAHRAVSLFEGLLRRA</sequence>